<reference evidence="3" key="2">
    <citation type="submission" date="2023-07" db="EMBL/GenBank/DDBJ databases">
        <authorList>
            <consortium name="Lawrence Berkeley National Laboratory"/>
            <person name="Haridas S."/>
            <person name="Hensen N."/>
            <person name="Bonometti L."/>
            <person name="Westerberg I."/>
            <person name="Brannstrom I.O."/>
            <person name="Guillou S."/>
            <person name="Cros-Aarteil S."/>
            <person name="Calhoun S."/>
            <person name="Kuo A."/>
            <person name="Mondo S."/>
            <person name="Pangilinan J."/>
            <person name="Riley R."/>
            <person name="LaButti K."/>
            <person name="Andreopoulos B."/>
            <person name="Lipzen A."/>
            <person name="Chen C."/>
            <person name="Yanf M."/>
            <person name="Daum C."/>
            <person name="Ng V."/>
            <person name="Clum A."/>
            <person name="Steindorff A."/>
            <person name="Ohm R."/>
            <person name="Martin F."/>
            <person name="Silar P."/>
            <person name="Natvig D."/>
            <person name="Lalanne C."/>
            <person name="Gautier V."/>
            <person name="Ament-velasquez S.L."/>
            <person name="Kruys A."/>
            <person name="Hutchinson M.I."/>
            <person name="Powell A.J."/>
            <person name="Barry K."/>
            <person name="Miller A.N."/>
            <person name="Grigoriev I.V."/>
            <person name="Debuchy R."/>
            <person name="Gladieux P."/>
            <person name="Thoren M.H."/>
            <person name="Johannesson H."/>
        </authorList>
    </citation>
    <scope>NUCLEOTIDE SEQUENCE</scope>
    <source>
        <strain evidence="3">FGSC 1904</strain>
    </source>
</reference>
<feature type="region of interest" description="Disordered" evidence="1">
    <location>
        <begin position="61"/>
        <end position="122"/>
    </location>
</feature>
<evidence type="ECO:0000313" key="4">
    <source>
        <dbReference type="Proteomes" id="UP001281003"/>
    </source>
</evidence>
<dbReference type="Proteomes" id="UP001281003">
    <property type="component" value="Unassembled WGS sequence"/>
</dbReference>
<keyword evidence="4" id="KW-1185">Reference proteome</keyword>
<feature type="compositionally biased region" description="Polar residues" evidence="1">
    <location>
        <begin position="107"/>
        <end position="117"/>
    </location>
</feature>
<dbReference type="Gene3D" id="3.50.4.10">
    <property type="entry name" value="Hepatocyte Growth Factor"/>
    <property type="match status" value="1"/>
</dbReference>
<evidence type="ECO:0000313" key="3">
    <source>
        <dbReference type="EMBL" id="KAK3389128.1"/>
    </source>
</evidence>
<sequence>MDGLQVVGRPGGNRRSGEDLPEVAHNHDAPEVVLGAAPEVMPLTTYDGEKLPVSVTAAPYGYQHSHSPSPAPPESQPLFYPPAHLQQPGQYDDPPGMYGGSQMGYPPSQTGERSTVPPNKKDGRICGMKRTLFLILLAGGGLLLMGIAIGVGVGVGVGNKSDSDIPSKTTATATATSSSAPAAPTNCPDIGERTYTTKNGKKFLHTCGIDYAGEGEANDLTNAKTSTFDECIEKCATTSGCTGAGWEDLQYDGGDKYRRVCWMKNNLQRSHTAEMTYSFAALVE</sequence>
<organism evidence="3 4">
    <name type="scientific">Sordaria brevicollis</name>
    <dbReference type="NCBI Taxonomy" id="83679"/>
    <lineage>
        <taxon>Eukaryota</taxon>
        <taxon>Fungi</taxon>
        <taxon>Dikarya</taxon>
        <taxon>Ascomycota</taxon>
        <taxon>Pezizomycotina</taxon>
        <taxon>Sordariomycetes</taxon>
        <taxon>Sordariomycetidae</taxon>
        <taxon>Sordariales</taxon>
        <taxon>Sordariaceae</taxon>
        <taxon>Sordaria</taxon>
    </lineage>
</organism>
<keyword evidence="2" id="KW-0812">Transmembrane</keyword>
<feature type="transmembrane region" description="Helical" evidence="2">
    <location>
        <begin position="131"/>
        <end position="157"/>
    </location>
</feature>
<feature type="compositionally biased region" description="Low complexity" evidence="1">
    <location>
        <begin position="169"/>
        <end position="185"/>
    </location>
</feature>
<evidence type="ECO:0000256" key="2">
    <source>
        <dbReference type="SAM" id="Phobius"/>
    </source>
</evidence>
<dbReference type="EMBL" id="JAUTDP010000014">
    <property type="protein sequence ID" value="KAK3389128.1"/>
    <property type="molecule type" value="Genomic_DNA"/>
</dbReference>
<proteinExistence type="predicted"/>
<evidence type="ECO:0008006" key="5">
    <source>
        <dbReference type="Google" id="ProtNLM"/>
    </source>
</evidence>
<gene>
    <name evidence="3" type="ORF">B0T20DRAFT_364238</name>
</gene>
<dbReference type="AlphaFoldDB" id="A0AAE0NWN7"/>
<protein>
    <recommendedName>
        <fullName evidence="5">Apple domain-containing protein</fullName>
    </recommendedName>
</protein>
<feature type="region of interest" description="Disordered" evidence="1">
    <location>
        <begin position="162"/>
        <end position="186"/>
    </location>
</feature>
<reference evidence="3" key="1">
    <citation type="journal article" date="2023" name="Mol. Phylogenet. Evol.">
        <title>Genome-scale phylogeny and comparative genomics of the fungal order Sordariales.</title>
        <authorList>
            <person name="Hensen N."/>
            <person name="Bonometti L."/>
            <person name="Westerberg I."/>
            <person name="Brannstrom I.O."/>
            <person name="Guillou S."/>
            <person name="Cros-Aarteil S."/>
            <person name="Calhoun S."/>
            <person name="Haridas S."/>
            <person name="Kuo A."/>
            <person name="Mondo S."/>
            <person name="Pangilinan J."/>
            <person name="Riley R."/>
            <person name="LaButti K."/>
            <person name="Andreopoulos B."/>
            <person name="Lipzen A."/>
            <person name="Chen C."/>
            <person name="Yan M."/>
            <person name="Daum C."/>
            <person name="Ng V."/>
            <person name="Clum A."/>
            <person name="Steindorff A."/>
            <person name="Ohm R.A."/>
            <person name="Martin F."/>
            <person name="Silar P."/>
            <person name="Natvig D.O."/>
            <person name="Lalanne C."/>
            <person name="Gautier V."/>
            <person name="Ament-Velasquez S.L."/>
            <person name="Kruys A."/>
            <person name="Hutchinson M.I."/>
            <person name="Powell A.J."/>
            <person name="Barry K."/>
            <person name="Miller A.N."/>
            <person name="Grigoriev I.V."/>
            <person name="Debuchy R."/>
            <person name="Gladieux P."/>
            <person name="Hiltunen Thoren M."/>
            <person name="Johannesson H."/>
        </authorList>
    </citation>
    <scope>NUCLEOTIDE SEQUENCE</scope>
    <source>
        <strain evidence="3">FGSC 1904</strain>
    </source>
</reference>
<evidence type="ECO:0000256" key="1">
    <source>
        <dbReference type="SAM" id="MobiDB-lite"/>
    </source>
</evidence>
<name>A0AAE0NWN7_SORBR</name>
<keyword evidence="2" id="KW-0472">Membrane</keyword>
<comment type="caution">
    <text evidence="3">The sequence shown here is derived from an EMBL/GenBank/DDBJ whole genome shotgun (WGS) entry which is preliminary data.</text>
</comment>
<feature type="region of interest" description="Disordered" evidence="1">
    <location>
        <begin position="1"/>
        <end position="29"/>
    </location>
</feature>
<keyword evidence="2" id="KW-1133">Transmembrane helix</keyword>
<accession>A0AAE0NWN7</accession>
<feature type="compositionally biased region" description="Basic and acidic residues" evidence="1">
    <location>
        <begin position="15"/>
        <end position="29"/>
    </location>
</feature>